<evidence type="ECO:0000313" key="3">
    <source>
        <dbReference type="Proteomes" id="UP000287853"/>
    </source>
</evidence>
<keyword evidence="2" id="KW-0378">Hydrolase</keyword>
<keyword evidence="1" id="KW-0472">Membrane</keyword>
<evidence type="ECO:0000313" key="2">
    <source>
        <dbReference type="EMBL" id="RWX46939.1"/>
    </source>
</evidence>
<protein>
    <submittedName>
        <fullName evidence="2">Putative membrane-bound metal-dependent hydrolase (DUF457)</fullName>
    </submittedName>
</protein>
<feature type="transmembrane region" description="Helical" evidence="1">
    <location>
        <begin position="115"/>
        <end position="135"/>
    </location>
</feature>
<feature type="transmembrane region" description="Helical" evidence="1">
    <location>
        <begin position="156"/>
        <end position="175"/>
    </location>
</feature>
<keyword evidence="3" id="KW-1185">Reference proteome</keyword>
<feature type="transmembrane region" description="Helical" evidence="1">
    <location>
        <begin position="60"/>
        <end position="79"/>
    </location>
</feature>
<dbReference type="AlphaFoldDB" id="A0A3S3RSL2"/>
<gene>
    <name evidence="2" type="ORF">H206_00251</name>
</gene>
<dbReference type="Proteomes" id="UP000287853">
    <property type="component" value="Unassembled WGS sequence"/>
</dbReference>
<feature type="transmembrane region" description="Helical" evidence="1">
    <location>
        <begin position="38"/>
        <end position="54"/>
    </location>
</feature>
<reference evidence="2 3" key="1">
    <citation type="submission" date="2017-01" db="EMBL/GenBank/DDBJ databases">
        <title>The cable genome- insights into the physiology and evolution of filamentous bacteria capable of sulfide oxidation via long distance electron transfer.</title>
        <authorList>
            <person name="Schreiber L."/>
            <person name="Bjerg J.T."/>
            <person name="Boggild A."/>
            <person name="Van De Vossenberg J."/>
            <person name="Meysman F."/>
            <person name="Nielsen L.P."/>
            <person name="Schramm A."/>
            <person name="Kjeldsen K.U."/>
        </authorList>
    </citation>
    <scope>NUCLEOTIDE SEQUENCE [LARGE SCALE GENOMIC DNA]</scope>
    <source>
        <strain evidence="2">MCF</strain>
    </source>
</reference>
<organism evidence="2 3">
    <name type="scientific">Candidatus Electrothrix aarhusensis</name>
    <dbReference type="NCBI Taxonomy" id="1859131"/>
    <lineage>
        <taxon>Bacteria</taxon>
        <taxon>Pseudomonadati</taxon>
        <taxon>Thermodesulfobacteriota</taxon>
        <taxon>Desulfobulbia</taxon>
        <taxon>Desulfobulbales</taxon>
        <taxon>Desulfobulbaceae</taxon>
        <taxon>Candidatus Electrothrix</taxon>
    </lineage>
</organism>
<keyword evidence="1" id="KW-1133">Transmembrane helix</keyword>
<feature type="transmembrane region" description="Helical" evidence="1">
    <location>
        <begin position="91"/>
        <end position="109"/>
    </location>
</feature>
<evidence type="ECO:0000256" key="1">
    <source>
        <dbReference type="SAM" id="Phobius"/>
    </source>
</evidence>
<proteinExistence type="predicted"/>
<sequence length="181" mass="20113">MKESLLLLAIAASVAVSLNLLVLKLFKQKSVYRSEHSLVGIVCLMLVFSTFIFGEGPKEASLIGTFLFCIIPCYLGTVFPDLDIKYLGIGAHRNIFFHSGILFFALLFLAKKLDIFFFTVFIAGFGIGVGSHLLWDLFDRANIRGISSRGWSRFWLGSNGLLCMLLAWMPLLVLIEGPASR</sequence>
<dbReference type="EMBL" id="MTKO01000046">
    <property type="protein sequence ID" value="RWX46939.1"/>
    <property type="molecule type" value="Genomic_DNA"/>
</dbReference>
<feature type="transmembrane region" description="Helical" evidence="1">
    <location>
        <begin position="6"/>
        <end position="26"/>
    </location>
</feature>
<accession>A0A3S3RSL2</accession>
<dbReference type="GO" id="GO:0016787">
    <property type="term" value="F:hydrolase activity"/>
    <property type="evidence" value="ECO:0007669"/>
    <property type="project" value="UniProtKB-KW"/>
</dbReference>
<keyword evidence="1" id="KW-0812">Transmembrane</keyword>
<comment type="caution">
    <text evidence="2">The sequence shown here is derived from an EMBL/GenBank/DDBJ whole genome shotgun (WGS) entry which is preliminary data.</text>
</comment>
<name>A0A3S3RSL2_9BACT</name>